<dbReference type="PANTHER" id="PTHR42998">
    <property type="entry name" value="TYPE I RESTRICTION ENZYME HINDVIIP M PROTEIN-RELATED"/>
    <property type="match status" value="1"/>
</dbReference>
<keyword evidence="4" id="KW-0489">Methyltransferase</keyword>
<proteinExistence type="inferred from homology"/>
<keyword evidence="4" id="KW-0614">Plasmid</keyword>
<dbReference type="REBASE" id="37662">
    <property type="entry name" value="M.CneN1ORF1700P"/>
</dbReference>
<protein>
    <submittedName>
        <fullName evidence="4">DNA methylase family</fullName>
    </submittedName>
</protein>
<dbReference type="InterPro" id="IPR052916">
    <property type="entry name" value="Type-I_RE_MTase_Subunit"/>
</dbReference>
<comment type="similarity">
    <text evidence="1">Belongs to the N(4)/N(6)-methyltransferase family.</text>
</comment>
<evidence type="ECO:0000256" key="1">
    <source>
        <dbReference type="ARBA" id="ARBA00006594"/>
    </source>
</evidence>
<dbReference type="GO" id="GO:0009307">
    <property type="term" value="P:DNA restriction-modification system"/>
    <property type="evidence" value="ECO:0007669"/>
    <property type="project" value="UniProtKB-KW"/>
</dbReference>
<dbReference type="Proteomes" id="UP000006798">
    <property type="component" value="Plasmid pBB2"/>
</dbReference>
<dbReference type="InterPro" id="IPR002052">
    <property type="entry name" value="DNA_methylase_N6_adenine_CS"/>
</dbReference>
<dbReference type="PROSITE" id="PS00092">
    <property type="entry name" value="N6_MTASE"/>
    <property type="match status" value="1"/>
</dbReference>
<dbReference type="GO" id="GO:0003677">
    <property type="term" value="F:DNA binding"/>
    <property type="evidence" value="ECO:0007669"/>
    <property type="project" value="InterPro"/>
</dbReference>
<dbReference type="CDD" id="cd02440">
    <property type="entry name" value="AdoMet_MTases"/>
    <property type="match status" value="1"/>
</dbReference>
<dbReference type="InterPro" id="IPR003356">
    <property type="entry name" value="DNA_methylase_A-5"/>
</dbReference>
<geneLocation type="plasmid" evidence="4 5">
    <name>pBB2</name>
</geneLocation>
<dbReference type="EMBL" id="CP002880">
    <property type="protein sequence ID" value="AEI82981.1"/>
    <property type="molecule type" value="Genomic_DNA"/>
</dbReference>
<sequence>MLSPERATIGARRSDELGRYYTRADIGELLVDYMGSTAPYGVLDLGSGVGSLSEAAARRWSNSNILTVDVDQAVSAQIRAALNLRAEGRHAHLRADALSSRLPLLIRAQLDKIDAAVCNPPFIKPVWRKTFDNILEDAGLSGCLPAIKDADAALLFLAQNLRTLDAGATLGIILPDTMISSQRYQRFRKDLLARYKVEAVIKLPRGSFLGTEALASILIVKTAKPTDQSVPLYKLNFERTISTPILVPIDQAVERLDYDYHALTRVQPVRPGKKLPLAAICTEVRRGLIENSLAKRCSISVFHTTSMSSADLGRWVDLPNQFPGSDNESSMITATSGDILVARVGRNIGQKILGVATGMVLLTDCVYRIRVPQRYQKLVLSQLSSKANRDWFESRTYGVGARQLTKADLLSFPIYL</sequence>
<dbReference type="HOGENOM" id="CLU_057289_0_0_4"/>
<keyword evidence="4" id="KW-0808">Transferase</keyword>
<accession>F8GYP0</accession>
<evidence type="ECO:0000256" key="2">
    <source>
        <dbReference type="ARBA" id="ARBA00022747"/>
    </source>
</evidence>
<feature type="domain" description="DNA methylase adenine-specific" evidence="3">
    <location>
        <begin position="14"/>
        <end position="231"/>
    </location>
</feature>
<dbReference type="Gene3D" id="3.40.50.150">
    <property type="entry name" value="Vaccinia Virus protein VP39"/>
    <property type="match status" value="1"/>
</dbReference>
<name>F8GYP0_CUPNN</name>
<dbReference type="PANTHER" id="PTHR42998:SF1">
    <property type="entry name" value="TYPE I RESTRICTION ENZYME HINDI METHYLASE SUBUNIT"/>
    <property type="match status" value="1"/>
</dbReference>
<dbReference type="GO" id="GO:0008170">
    <property type="term" value="F:N-methyltransferase activity"/>
    <property type="evidence" value="ECO:0007669"/>
    <property type="project" value="InterPro"/>
</dbReference>
<dbReference type="KEGG" id="cnc:CNE_BB2p01700"/>
<dbReference type="GeneID" id="34307425"/>
<dbReference type="GO" id="GO:0032259">
    <property type="term" value="P:methylation"/>
    <property type="evidence" value="ECO:0007669"/>
    <property type="project" value="UniProtKB-KW"/>
</dbReference>
<organism evidence="4 5">
    <name type="scientific">Cupriavidus necator (strain ATCC 43291 / DSM 13513 / CCUG 52238 / LMG 8453 / N-1)</name>
    <name type="common">Ralstonia eutropha</name>
    <dbReference type="NCBI Taxonomy" id="1042878"/>
    <lineage>
        <taxon>Bacteria</taxon>
        <taxon>Pseudomonadati</taxon>
        <taxon>Pseudomonadota</taxon>
        <taxon>Betaproteobacteria</taxon>
        <taxon>Burkholderiales</taxon>
        <taxon>Burkholderiaceae</taxon>
        <taxon>Cupriavidus</taxon>
    </lineage>
</organism>
<dbReference type="RefSeq" id="WP_013954264.1">
    <property type="nucleotide sequence ID" value="NC_015724.1"/>
</dbReference>
<evidence type="ECO:0000313" key="4">
    <source>
        <dbReference type="EMBL" id="AEI82981.1"/>
    </source>
</evidence>
<dbReference type="InterPro" id="IPR029063">
    <property type="entry name" value="SAM-dependent_MTases_sf"/>
</dbReference>
<gene>
    <name evidence="4" type="ordered locus">CNE_BB2p01700</name>
</gene>
<evidence type="ECO:0000259" key="3">
    <source>
        <dbReference type="Pfam" id="PF02384"/>
    </source>
</evidence>
<dbReference type="Pfam" id="PF02384">
    <property type="entry name" value="N6_Mtase"/>
    <property type="match status" value="1"/>
</dbReference>
<reference evidence="4 5" key="1">
    <citation type="journal article" date="2011" name="J. Bacteriol.">
        <title>Complete genome sequence of the type strain Cupriavidus necator N-1.</title>
        <authorList>
            <person name="Poehlein A."/>
            <person name="Kusian B."/>
            <person name="Friedrich B."/>
            <person name="Daniel R."/>
            <person name="Bowien B."/>
        </authorList>
    </citation>
    <scope>NUCLEOTIDE SEQUENCE [LARGE SCALE GENOMIC DNA]</scope>
    <source>
        <strain evidence="5">ATCC 43291 / DSM 13513 / CCUG 52238 / LMG 8453 / N-1</strain>
        <plasmid evidence="4 5">pBB2</plasmid>
    </source>
</reference>
<evidence type="ECO:0000313" key="5">
    <source>
        <dbReference type="Proteomes" id="UP000006798"/>
    </source>
</evidence>
<keyword evidence="2" id="KW-0680">Restriction system</keyword>
<dbReference type="AlphaFoldDB" id="F8GYP0"/>
<dbReference type="PRINTS" id="PR00507">
    <property type="entry name" value="N12N6MTFRASE"/>
</dbReference>
<dbReference type="SUPFAM" id="SSF53335">
    <property type="entry name" value="S-adenosyl-L-methionine-dependent methyltransferases"/>
    <property type="match status" value="1"/>
</dbReference>